<sequence length="63" mass="7383">MAIKYNKTDDLDKKFAEFVVDLDTDLSFDVEEMDRRNQIAQDEAAKFIELENQAKAKREAENK</sequence>
<reference evidence="1 2" key="1">
    <citation type="submission" date="2019-04" db="EMBL/GenBank/DDBJ databases">
        <title>Vagococcus sp. nov., isolated from faeces of yaks (Bos grunniens).</title>
        <authorList>
            <person name="Ge Y."/>
        </authorList>
    </citation>
    <scope>NUCLEOTIDE SEQUENCE [LARGE SCALE GENOMIC DNA]</scope>
    <source>
        <strain evidence="1 2">MN-17</strain>
    </source>
</reference>
<evidence type="ECO:0000313" key="2">
    <source>
        <dbReference type="Proteomes" id="UP000298615"/>
    </source>
</evidence>
<dbReference type="NCBIfam" id="NF040897">
    <property type="entry name" value="SPJ_0845_Nterm"/>
    <property type="match status" value="1"/>
</dbReference>
<gene>
    <name evidence="1" type="ORF">FA707_03050</name>
</gene>
<proteinExistence type="predicted"/>
<dbReference type="InterPro" id="IPR047909">
    <property type="entry name" value="SPJ_0845-like_N"/>
</dbReference>
<dbReference type="OrthoDB" id="2200335at2"/>
<dbReference type="Proteomes" id="UP000298615">
    <property type="component" value="Chromosome"/>
</dbReference>
<evidence type="ECO:0000313" key="1">
    <source>
        <dbReference type="EMBL" id="QCI86001.1"/>
    </source>
</evidence>
<accession>A0A4D7CUJ7</accession>
<protein>
    <submittedName>
        <fullName evidence="1">Uncharacterized protein</fullName>
    </submittedName>
</protein>
<dbReference type="EMBL" id="CP039712">
    <property type="protein sequence ID" value="QCI86001.1"/>
    <property type="molecule type" value="Genomic_DNA"/>
</dbReference>
<name>A0A4D7CUJ7_9ENTE</name>
<dbReference type="AlphaFoldDB" id="A0A4D7CUJ7"/>
<keyword evidence="2" id="KW-1185">Reference proteome</keyword>
<dbReference type="KEGG" id="vao:FA707_03050"/>
<organism evidence="1 2">
    <name type="scientific">Vagococcus zengguangii</name>
    <dbReference type="NCBI Taxonomy" id="2571750"/>
    <lineage>
        <taxon>Bacteria</taxon>
        <taxon>Bacillati</taxon>
        <taxon>Bacillota</taxon>
        <taxon>Bacilli</taxon>
        <taxon>Lactobacillales</taxon>
        <taxon>Enterococcaceae</taxon>
        <taxon>Vagococcus</taxon>
    </lineage>
</organism>
<dbReference type="RefSeq" id="WP_136952839.1">
    <property type="nucleotide sequence ID" value="NZ_CP039712.1"/>
</dbReference>